<comment type="caution">
    <text evidence="1">The sequence shown here is derived from an EMBL/GenBank/DDBJ whole genome shotgun (WGS) entry which is preliminary data.</text>
</comment>
<dbReference type="AlphaFoldDB" id="A0AAE3MDA6"/>
<gene>
    <name evidence="1" type="ORF">OM074_08550</name>
</gene>
<sequence length="165" mass="19182">MDKTEFKKLLFKVAFCTMACDGHIDKREIEELKLMDKNTTFFEAIDLSDELSELVNSLDKKGTKIIEELFESLSKIELNAIQELIILEVALRIINADEIHDENEVRFVNLLRGKLEVHDEIINDRFGKLDILHTNEYSRNITSKSLESFHLPDMSNIKEIDLKLD</sequence>
<evidence type="ECO:0000313" key="1">
    <source>
        <dbReference type="EMBL" id="MCW3805678.1"/>
    </source>
</evidence>
<dbReference type="SUPFAM" id="SSF158682">
    <property type="entry name" value="TerB-like"/>
    <property type="match status" value="1"/>
</dbReference>
<dbReference type="Proteomes" id="UP001207408">
    <property type="component" value="Unassembled WGS sequence"/>
</dbReference>
<evidence type="ECO:0000313" key="2">
    <source>
        <dbReference type="Proteomes" id="UP001207408"/>
    </source>
</evidence>
<dbReference type="InterPro" id="IPR029024">
    <property type="entry name" value="TerB-like"/>
</dbReference>
<protein>
    <recommendedName>
        <fullName evidence="3">TerB family tellurite resistance protein</fullName>
    </recommendedName>
</protein>
<accession>A0AAE3MDA6</accession>
<dbReference type="RefSeq" id="WP_301199047.1">
    <property type="nucleotide sequence ID" value="NZ_JAPDPI010000014.1"/>
</dbReference>
<evidence type="ECO:0008006" key="3">
    <source>
        <dbReference type="Google" id="ProtNLM"/>
    </source>
</evidence>
<organism evidence="1 2">
    <name type="scientific">Plebeiibacterium marinum</name>
    <dbReference type="NCBI Taxonomy" id="2992111"/>
    <lineage>
        <taxon>Bacteria</taxon>
        <taxon>Pseudomonadati</taxon>
        <taxon>Bacteroidota</taxon>
        <taxon>Bacteroidia</taxon>
        <taxon>Marinilabiliales</taxon>
        <taxon>Marinilabiliaceae</taxon>
        <taxon>Plebeiibacterium</taxon>
    </lineage>
</organism>
<dbReference type="EMBL" id="JAPDPI010000014">
    <property type="protein sequence ID" value="MCW3805678.1"/>
    <property type="molecule type" value="Genomic_DNA"/>
</dbReference>
<keyword evidence="2" id="KW-1185">Reference proteome</keyword>
<proteinExistence type="predicted"/>
<dbReference type="Gene3D" id="1.10.3680.10">
    <property type="entry name" value="TerB-like"/>
    <property type="match status" value="1"/>
</dbReference>
<name>A0AAE3MDA6_9BACT</name>
<reference evidence="1" key="1">
    <citation type="submission" date="2022-10" db="EMBL/GenBank/DDBJ databases">
        <authorList>
            <person name="Yu W.X."/>
        </authorList>
    </citation>
    <scope>NUCLEOTIDE SEQUENCE</scope>
    <source>
        <strain evidence="1">D04</strain>
    </source>
</reference>